<comment type="caution">
    <text evidence="1">The sequence shown here is derived from an EMBL/GenBank/DDBJ whole genome shotgun (WGS) entry which is preliminary data.</text>
</comment>
<accession>A0AAD1UMX4</accession>
<sequence>MDPSSSKDNYDADYKDTAELNTDFTKNRSTEVYHYEAPNLTSMLYEYTNKEQEYINRCFRTGNYTTLREMPDNFVGCTLFKNDGSSRFSKGQPLFGSGMGQKNLDLKQRSVLDKDSKSDPNDKFSNMTDDYDAFLKSLKEEKRGAKEKQMKLHKEDFNQYKAHPKYKGKYEDPFRTDTDSKEKYHFPFLNESDPYEAAKDEVYRNKWLEDSKNLYGEFKPSYKETSLNIPGRTLFMEILEEVKKVLLADWNDVNFVIGTNPQEMIEIKFECNTEDTEKGLKIYMNNFISAHTVMRKYGLRRVTHFWGYKEDYYIYYMVAPPWVKLPVNDVVNYWKISQVHTQETETSEPSFSSDEEELSAKKKIRYRIKNTAKEKKPLLYSRTVDM</sequence>
<keyword evidence="2" id="KW-1185">Reference proteome</keyword>
<evidence type="ECO:0000313" key="1">
    <source>
        <dbReference type="EMBL" id="CAI2371774.1"/>
    </source>
</evidence>
<dbReference type="AlphaFoldDB" id="A0AAD1UMX4"/>
<proteinExistence type="predicted"/>
<dbReference type="PANTHER" id="PTHR40430">
    <property type="entry name" value="T. BRUCEI SPP.-SPECIFIC PROTEIN"/>
    <property type="match status" value="1"/>
</dbReference>
<organism evidence="1 2">
    <name type="scientific">Euplotes crassus</name>
    <dbReference type="NCBI Taxonomy" id="5936"/>
    <lineage>
        <taxon>Eukaryota</taxon>
        <taxon>Sar</taxon>
        <taxon>Alveolata</taxon>
        <taxon>Ciliophora</taxon>
        <taxon>Intramacronucleata</taxon>
        <taxon>Spirotrichea</taxon>
        <taxon>Hypotrichia</taxon>
        <taxon>Euplotida</taxon>
        <taxon>Euplotidae</taxon>
        <taxon>Moneuplotes</taxon>
    </lineage>
</organism>
<reference evidence="1" key="1">
    <citation type="submission" date="2023-07" db="EMBL/GenBank/DDBJ databases">
        <authorList>
            <consortium name="AG Swart"/>
            <person name="Singh M."/>
            <person name="Singh A."/>
            <person name="Seah K."/>
            <person name="Emmerich C."/>
        </authorList>
    </citation>
    <scope>NUCLEOTIDE SEQUENCE</scope>
    <source>
        <strain evidence="1">DP1</strain>
    </source>
</reference>
<protein>
    <submittedName>
        <fullName evidence="1">Uncharacterized protein</fullName>
    </submittedName>
</protein>
<name>A0AAD1UMX4_EUPCR</name>
<gene>
    <name evidence="1" type="ORF">ECRASSUSDP1_LOCUS13099</name>
</gene>
<evidence type="ECO:0000313" key="2">
    <source>
        <dbReference type="Proteomes" id="UP001295684"/>
    </source>
</evidence>
<dbReference type="PANTHER" id="PTHR40430:SF1">
    <property type="entry name" value="T. BRUCEI SPP.-SPECIFIC PROTEIN"/>
    <property type="match status" value="1"/>
</dbReference>
<dbReference type="EMBL" id="CAMPGE010013029">
    <property type="protein sequence ID" value="CAI2371774.1"/>
    <property type="molecule type" value="Genomic_DNA"/>
</dbReference>
<dbReference type="Proteomes" id="UP001295684">
    <property type="component" value="Unassembled WGS sequence"/>
</dbReference>